<gene>
    <name evidence="6" type="primary">glsA</name>
    <name evidence="7" type="ORF">SAMN02745174_02452</name>
</gene>
<dbReference type="EC" id="3.5.1.2" evidence="3 6"/>
<dbReference type="PANTHER" id="PTHR12544">
    <property type="entry name" value="GLUTAMINASE"/>
    <property type="match status" value="1"/>
</dbReference>
<evidence type="ECO:0000256" key="1">
    <source>
        <dbReference type="ARBA" id="ARBA00011076"/>
    </source>
</evidence>
<feature type="binding site" evidence="6">
    <location>
        <position position="191"/>
    </location>
    <ligand>
        <name>substrate</name>
    </ligand>
</feature>
<keyword evidence="4 6" id="KW-0378">Hydrolase</keyword>
<feature type="binding site" evidence="6">
    <location>
        <position position="115"/>
    </location>
    <ligand>
        <name>substrate</name>
    </ligand>
</feature>
<reference evidence="7 8" key="1">
    <citation type="submission" date="2017-02" db="EMBL/GenBank/DDBJ databases">
        <authorList>
            <person name="Peterson S.W."/>
        </authorList>
    </citation>
    <scope>NUCLEOTIDE SEQUENCE [LARGE SCALE GENOMIC DNA]</scope>
    <source>
        <strain evidence="7 8">ATCC 700028</strain>
    </source>
</reference>
<feature type="binding site" evidence="6">
    <location>
        <position position="167"/>
    </location>
    <ligand>
        <name>substrate</name>
    </ligand>
</feature>
<dbReference type="InterPro" id="IPR012338">
    <property type="entry name" value="Beta-lactam/transpept-like"/>
</dbReference>
<organism evidence="7 8">
    <name type="scientific">Cetobacterium ceti</name>
    <dbReference type="NCBI Taxonomy" id="180163"/>
    <lineage>
        <taxon>Bacteria</taxon>
        <taxon>Fusobacteriati</taxon>
        <taxon>Fusobacteriota</taxon>
        <taxon>Fusobacteriia</taxon>
        <taxon>Fusobacteriales</taxon>
        <taxon>Fusobacteriaceae</taxon>
        <taxon>Cetobacterium</taxon>
    </lineage>
</organism>
<feature type="binding site" evidence="6">
    <location>
        <position position="160"/>
    </location>
    <ligand>
        <name>substrate</name>
    </ligand>
</feature>
<evidence type="ECO:0000256" key="3">
    <source>
        <dbReference type="ARBA" id="ARBA00012918"/>
    </source>
</evidence>
<keyword evidence="6" id="KW-0007">Acetylation</keyword>
<evidence type="ECO:0000256" key="5">
    <source>
        <dbReference type="ARBA" id="ARBA00049534"/>
    </source>
</evidence>
<comment type="similarity">
    <text evidence="1 6">Belongs to the glutaminase family.</text>
</comment>
<dbReference type="FunFam" id="3.40.710.10:FF:000005">
    <property type="entry name" value="Glutaminase"/>
    <property type="match status" value="1"/>
</dbReference>
<feature type="binding site" evidence="6">
    <location>
        <position position="242"/>
    </location>
    <ligand>
        <name>substrate</name>
    </ligand>
</feature>
<evidence type="ECO:0000256" key="6">
    <source>
        <dbReference type="HAMAP-Rule" id="MF_00313"/>
    </source>
</evidence>
<comment type="subunit">
    <text evidence="2 6">Homotetramer.</text>
</comment>
<protein>
    <recommendedName>
        <fullName evidence="3 6">Glutaminase</fullName>
        <ecNumber evidence="3 6">3.5.1.2</ecNumber>
    </recommendedName>
</protein>
<dbReference type="GO" id="GO:0004359">
    <property type="term" value="F:glutaminase activity"/>
    <property type="evidence" value="ECO:0007669"/>
    <property type="project" value="UniProtKB-UniRule"/>
</dbReference>
<dbReference type="EMBL" id="FUWX01000032">
    <property type="protein sequence ID" value="SKA07339.1"/>
    <property type="molecule type" value="Genomic_DNA"/>
</dbReference>
<accession>A0A1T4QU70</accession>
<proteinExistence type="inferred from homology"/>
<dbReference type="Proteomes" id="UP000191153">
    <property type="component" value="Unassembled WGS sequence"/>
</dbReference>
<dbReference type="OrthoDB" id="9788822at2"/>
<evidence type="ECO:0000256" key="2">
    <source>
        <dbReference type="ARBA" id="ARBA00011881"/>
    </source>
</evidence>
<evidence type="ECO:0000256" key="4">
    <source>
        <dbReference type="ARBA" id="ARBA00022801"/>
    </source>
</evidence>
<dbReference type="GO" id="GO:0006543">
    <property type="term" value="P:L-glutamine catabolic process"/>
    <property type="evidence" value="ECO:0007669"/>
    <property type="project" value="TreeGrafter"/>
</dbReference>
<sequence>MDLKNLLDVLIEKNRSLISQGHVATYIPELAKVDPKLLGTAIVDKEGKVYSSGDSKVYFAIESISKTVVLALALLDNGEEEVFKHVHKEPSGDPFNSIKKLETEEDHLPRNPYINPGAIMMTSLIKGKDPDDKFNRILNFMKRISEDDTLTLGTETYLSEKRTGDINRALAYYMKGQGVFSENVEETLDVYFRQCSINVTVETLAKIAGFFARGGVLTTGERVISQRQAQIVTGLIATCGMYDQSGEFLDNIGFPGKSGVGGGILCPLPSKEIGVAVFGPAIDKEGNSTGGMGILKDLSDKLNYDMF</sequence>
<feature type="binding site" evidence="6">
    <location>
        <position position="63"/>
    </location>
    <ligand>
        <name>substrate</name>
    </ligand>
</feature>
<dbReference type="GO" id="GO:0006537">
    <property type="term" value="P:glutamate biosynthetic process"/>
    <property type="evidence" value="ECO:0007669"/>
    <property type="project" value="TreeGrafter"/>
</dbReference>
<dbReference type="STRING" id="180163.SAMN02745174_02452"/>
<name>A0A1T4QU70_9FUSO</name>
<dbReference type="Pfam" id="PF04960">
    <property type="entry name" value="Glutaminase"/>
    <property type="match status" value="1"/>
</dbReference>
<dbReference type="AlphaFoldDB" id="A0A1T4QU70"/>
<dbReference type="SUPFAM" id="SSF56601">
    <property type="entry name" value="beta-lactamase/transpeptidase-like"/>
    <property type="match status" value="1"/>
</dbReference>
<dbReference type="Gene3D" id="3.40.710.10">
    <property type="entry name" value="DD-peptidase/beta-lactamase superfamily"/>
    <property type="match status" value="1"/>
</dbReference>
<evidence type="ECO:0000313" key="8">
    <source>
        <dbReference type="Proteomes" id="UP000191153"/>
    </source>
</evidence>
<comment type="catalytic activity">
    <reaction evidence="5 6">
        <text>L-glutamine + H2O = L-glutamate + NH4(+)</text>
        <dbReference type="Rhea" id="RHEA:15889"/>
        <dbReference type="ChEBI" id="CHEBI:15377"/>
        <dbReference type="ChEBI" id="CHEBI:28938"/>
        <dbReference type="ChEBI" id="CHEBI:29985"/>
        <dbReference type="ChEBI" id="CHEBI:58359"/>
        <dbReference type="EC" id="3.5.1.2"/>
    </reaction>
</comment>
<dbReference type="PANTHER" id="PTHR12544:SF29">
    <property type="entry name" value="GLUTAMINASE"/>
    <property type="match status" value="1"/>
</dbReference>
<evidence type="ECO:0000313" key="7">
    <source>
        <dbReference type="EMBL" id="SKA07339.1"/>
    </source>
</evidence>
<feature type="binding site" evidence="6">
    <location>
        <position position="260"/>
    </location>
    <ligand>
        <name>substrate</name>
    </ligand>
</feature>
<dbReference type="InterPro" id="IPR015868">
    <property type="entry name" value="Glutaminase"/>
</dbReference>
<dbReference type="RefSeq" id="WP_078694874.1">
    <property type="nucleotide sequence ID" value="NZ_FUWX01000032.1"/>
</dbReference>
<dbReference type="HAMAP" id="MF_00313">
    <property type="entry name" value="Glutaminase"/>
    <property type="match status" value="1"/>
</dbReference>
<keyword evidence="8" id="KW-1185">Reference proteome</keyword>
<dbReference type="NCBIfam" id="TIGR03814">
    <property type="entry name" value="Gln_ase"/>
    <property type="match status" value="1"/>
</dbReference>